<gene>
    <name evidence="1" type="ORF">CHT91_02985</name>
</gene>
<dbReference type="Gene3D" id="3.40.50.300">
    <property type="entry name" value="P-loop containing nucleotide triphosphate hydrolases"/>
    <property type="match status" value="1"/>
</dbReference>
<sequence length="504" mass="54812">MADLVGNQLPRYRIAPAYRVTAGSDAGTLGEAYGLKPDLWQQYVLDDWLATNTKGALLSGVCGLAVPRQNGKNAILEIIELFKATIQGRRILHTAQELKTARKAFMRLRSFFENESQFPDLARMMKTVRSTNGQEAIILHHPECPTFARGCGCQGWGSVEFVARSRGSGRGFTVDDLVCDEAQELTDEQLEALLPTISAAPSGDPQQIFTGTPPGPLADGSVFMRLRSQALQHPKRIAWTEFSIADDMTPDVAMRQWRKLVAQTNPALGIRLNMSTVTDEHESMSDEGFCRERLGWWDRSAKTRAAIPADKWAAGAVDVATLVGPKSFGVSFSRNGSLVALAGAGKTAEAIHVEIVDALSGGIGDGLGDLADWLALRWPDTAQIVAAGSGALLLQQQLRDRGVPARGVIVANTGQYVEACTQFLEGVRAEGVTHPRTDARRDMLELSVRGAVQRQRGWGWGWGSSAKDGGEVPLEAASLAYWAARTTRRRPKTKKSHRKRVSVV</sequence>
<accession>A0A3E2DMB1</accession>
<comment type="caution">
    <text evidence="1">The sequence shown here is derived from an EMBL/GenBank/DDBJ whole genome shotgun (WGS) entry which is preliminary data.</text>
</comment>
<reference evidence="1 2" key="1">
    <citation type="submission" date="2017-07" db="EMBL/GenBank/DDBJ databases">
        <authorList>
            <person name="Sun Z.S."/>
            <person name="Albrecht U."/>
            <person name="Echele G."/>
            <person name="Lee C.C."/>
        </authorList>
    </citation>
    <scope>NUCLEOTIDE SEQUENCE [LARGE SCALE GENOMIC DNA]</scope>
    <source>
        <strain evidence="1 2">P16-029</strain>
    </source>
</reference>
<dbReference type="InterPro" id="IPR027417">
    <property type="entry name" value="P-loop_NTPase"/>
</dbReference>
<organism evidence="1 2">
    <name type="scientific">Cutibacterium avidum</name>
    <dbReference type="NCBI Taxonomy" id="33010"/>
    <lineage>
        <taxon>Bacteria</taxon>
        <taxon>Bacillati</taxon>
        <taxon>Actinomycetota</taxon>
        <taxon>Actinomycetes</taxon>
        <taxon>Propionibacteriales</taxon>
        <taxon>Propionibacteriaceae</taxon>
        <taxon>Cutibacterium</taxon>
    </lineage>
</organism>
<dbReference type="AlphaFoldDB" id="A0A3E2DMB1"/>
<protein>
    <recommendedName>
        <fullName evidence="3">Terminase</fullName>
    </recommendedName>
</protein>
<proteinExistence type="predicted"/>
<dbReference type="RefSeq" id="WP_117188649.1">
    <property type="nucleotide sequence ID" value="NZ_NOWI01000002.1"/>
</dbReference>
<dbReference type="Proteomes" id="UP000259211">
    <property type="component" value="Unassembled WGS sequence"/>
</dbReference>
<evidence type="ECO:0000313" key="1">
    <source>
        <dbReference type="EMBL" id="RFT46521.1"/>
    </source>
</evidence>
<name>A0A3E2DMB1_9ACTN</name>
<evidence type="ECO:0008006" key="3">
    <source>
        <dbReference type="Google" id="ProtNLM"/>
    </source>
</evidence>
<dbReference type="EMBL" id="NOWI01000002">
    <property type="protein sequence ID" value="RFT46521.1"/>
    <property type="molecule type" value="Genomic_DNA"/>
</dbReference>
<evidence type="ECO:0000313" key="2">
    <source>
        <dbReference type="Proteomes" id="UP000259211"/>
    </source>
</evidence>